<proteinExistence type="predicted"/>
<feature type="transmembrane region" description="Helical" evidence="1">
    <location>
        <begin position="71"/>
        <end position="91"/>
    </location>
</feature>
<dbReference type="RefSeq" id="WP_284351592.1">
    <property type="nucleotide sequence ID" value="NZ_BRXS01000005.1"/>
</dbReference>
<name>A0AA37V3U4_9BACT</name>
<protein>
    <recommendedName>
        <fullName evidence="2">CAAX prenyl protease 2/Lysostaphin resistance protein A-like domain-containing protein</fullName>
    </recommendedName>
</protein>
<gene>
    <name evidence="3" type="ORF">rosag_36600</name>
</gene>
<keyword evidence="1" id="KW-0812">Transmembrane</keyword>
<organism evidence="3 4">
    <name type="scientific">Roseisolibacter agri</name>
    <dbReference type="NCBI Taxonomy" id="2014610"/>
    <lineage>
        <taxon>Bacteria</taxon>
        <taxon>Pseudomonadati</taxon>
        <taxon>Gemmatimonadota</taxon>
        <taxon>Gemmatimonadia</taxon>
        <taxon>Gemmatimonadales</taxon>
        <taxon>Gemmatimonadaceae</taxon>
        <taxon>Roseisolibacter</taxon>
    </lineage>
</organism>
<sequence length="318" mass="34329">MTAPRPSDDTRAGGLLDAALLPDVPAAGAPLTGATRRRPDGASLWLRRIGALLFWACAQVVFLIPQLHIPPAVGVLLNGAIAAGFVWWFVARRAARADRRRLATFRIRPVAPEAARWIVPAAAAMVAVVMAALVVLPRFIRIPPDKTTFLDAYLDQPLGPAAVFVMVAVIAPLLEEFVFRGWMQRSLERRTAAWTAIALTAATFGVVHGDLFGLPLRIAFGVASGYLAWRTRSIWPSVVLHGAYNGSLVMLSGALPQIDEHTLDRWAHTDAVFFPALVALALASLTLAWAVRGMGDAAARVRARRALDAGRTRRHLPG</sequence>
<evidence type="ECO:0000259" key="2">
    <source>
        <dbReference type="Pfam" id="PF02517"/>
    </source>
</evidence>
<feature type="domain" description="CAAX prenyl protease 2/Lysostaphin resistance protein A-like" evidence="2">
    <location>
        <begin position="159"/>
        <end position="246"/>
    </location>
</feature>
<feature type="transmembrane region" description="Helical" evidence="1">
    <location>
        <begin position="272"/>
        <end position="291"/>
    </location>
</feature>
<dbReference type="Pfam" id="PF02517">
    <property type="entry name" value="Rce1-like"/>
    <property type="match status" value="1"/>
</dbReference>
<reference evidence="3" key="1">
    <citation type="submission" date="2022-08" db="EMBL/GenBank/DDBJ databases">
        <title>Draft genome sequencing of Roseisolibacter agri AW1220.</title>
        <authorList>
            <person name="Tobiishi Y."/>
            <person name="Tonouchi A."/>
        </authorList>
    </citation>
    <scope>NUCLEOTIDE SEQUENCE</scope>
    <source>
        <strain evidence="3">AW1220</strain>
    </source>
</reference>
<feature type="transmembrane region" description="Helical" evidence="1">
    <location>
        <begin position="191"/>
        <end position="209"/>
    </location>
</feature>
<comment type="caution">
    <text evidence="3">The sequence shown here is derived from an EMBL/GenBank/DDBJ whole genome shotgun (WGS) entry which is preliminary data.</text>
</comment>
<dbReference type="GO" id="GO:0004175">
    <property type="term" value="F:endopeptidase activity"/>
    <property type="evidence" value="ECO:0007669"/>
    <property type="project" value="UniProtKB-ARBA"/>
</dbReference>
<feature type="transmembrane region" description="Helical" evidence="1">
    <location>
        <begin position="117"/>
        <end position="140"/>
    </location>
</feature>
<keyword evidence="1" id="KW-0472">Membrane</keyword>
<feature type="transmembrane region" description="Helical" evidence="1">
    <location>
        <begin position="45"/>
        <end position="65"/>
    </location>
</feature>
<evidence type="ECO:0000313" key="3">
    <source>
        <dbReference type="EMBL" id="GLC27147.1"/>
    </source>
</evidence>
<evidence type="ECO:0000313" key="4">
    <source>
        <dbReference type="Proteomes" id="UP001161325"/>
    </source>
</evidence>
<evidence type="ECO:0000256" key="1">
    <source>
        <dbReference type="SAM" id="Phobius"/>
    </source>
</evidence>
<dbReference type="Proteomes" id="UP001161325">
    <property type="component" value="Unassembled WGS sequence"/>
</dbReference>
<dbReference type="AlphaFoldDB" id="A0AA37V3U4"/>
<dbReference type="PANTHER" id="PTHR43592:SF15">
    <property type="entry name" value="CAAX AMINO TERMINAL PROTEASE FAMILY PROTEIN"/>
    <property type="match status" value="1"/>
</dbReference>
<feature type="transmembrane region" description="Helical" evidence="1">
    <location>
        <begin position="160"/>
        <end position="179"/>
    </location>
</feature>
<keyword evidence="1" id="KW-1133">Transmembrane helix</keyword>
<dbReference type="EMBL" id="BRXS01000005">
    <property type="protein sequence ID" value="GLC27147.1"/>
    <property type="molecule type" value="Genomic_DNA"/>
</dbReference>
<dbReference type="GO" id="GO:0080120">
    <property type="term" value="P:CAAX-box protein maturation"/>
    <property type="evidence" value="ECO:0007669"/>
    <property type="project" value="UniProtKB-ARBA"/>
</dbReference>
<dbReference type="InterPro" id="IPR003675">
    <property type="entry name" value="Rce1/LyrA-like_dom"/>
</dbReference>
<accession>A0AA37V3U4</accession>
<keyword evidence="4" id="KW-1185">Reference proteome</keyword>
<dbReference type="PANTHER" id="PTHR43592">
    <property type="entry name" value="CAAX AMINO TERMINAL PROTEASE"/>
    <property type="match status" value="1"/>
</dbReference>